<dbReference type="EMBL" id="JACGWN010000007">
    <property type="protein sequence ID" value="KAL0442458.1"/>
    <property type="molecule type" value="Genomic_DNA"/>
</dbReference>
<evidence type="ECO:0000259" key="2">
    <source>
        <dbReference type="Pfam" id="PF04782"/>
    </source>
</evidence>
<feature type="compositionally biased region" description="Pro residues" evidence="1">
    <location>
        <begin position="73"/>
        <end position="90"/>
    </location>
</feature>
<dbReference type="InterPro" id="IPR006868">
    <property type="entry name" value="DUF630"/>
</dbReference>
<comment type="caution">
    <text evidence="4">The sequence shown here is derived from an EMBL/GenBank/DDBJ whole genome shotgun (WGS) entry which is preliminary data.</text>
</comment>
<dbReference type="Pfam" id="PF04782">
    <property type="entry name" value="DUF632"/>
    <property type="match status" value="1"/>
</dbReference>
<sequence>MGCVASRIDKEERVRICKERKRLMKQLLRYRKEFADAQLAYLRSLRNTGVTLRQFTESELLELDETTSGIGFPPSPPPPLPPSPPPPPTFSPDLRKFEDKPPQTQMAAEEIIEIDEHSDHTPPPPVPSSSWEYWDLFGSASPQCGKSCETVEHVEEEKWEDTNTEFVEDDEEAVFVADEVNLLPKKQHAAELIDDNSSMMSWHTKDTSDMAMVVWSKKTLTGIVKDLDEYFLKASGIVKDIAVFIDIDAGGTFLYQSIKRTRLTIPAQFTGKRSSSAKVFSALTWSWSSKSLQSNREMGDFSGSGEPCKPGAHCITLQKLYVEEQKLYKDVKEEEISKVEYGRKTLLLQRQEEEHDWTKAEKTRSAFESLHSYILSLQESIGRSSSTILMLISKELHPQLITLVSGLMHMWQTMHSCHQVQNHIAQQLSHLTDQQQNPEPTTDSHQQAAGQLQTEVTSWHHSFSKLVKFQREYVRSLCKWTELTACLEDIDSTLSSNSSTVHALLEKWQEALDKLPDKMVSEAIKCLVSAVQSIVVQQQEECNLRKRSEKLGRKLERELILLSEVEMKFAGSFSTEDANPVLASKHPLTIRRAKVEALKIVVDDEKAKYVNSVKTTRILIQNNLQTSLPKVFQALMVYSSAYAHSFEVILSNATISECRDMQTASFGI</sequence>
<evidence type="ECO:0000313" key="4">
    <source>
        <dbReference type="EMBL" id="KAL0442458.1"/>
    </source>
</evidence>
<dbReference type="AlphaFoldDB" id="A0AAW2WM48"/>
<feature type="domain" description="DUF630" evidence="3">
    <location>
        <begin position="1"/>
        <end position="59"/>
    </location>
</feature>
<name>A0AAW2WM48_9LAMI</name>
<feature type="region of interest" description="Disordered" evidence="1">
    <location>
        <begin position="432"/>
        <end position="451"/>
    </location>
</feature>
<dbReference type="InterPro" id="IPR006867">
    <property type="entry name" value="DUF632"/>
</dbReference>
<reference evidence="4" key="1">
    <citation type="submission" date="2020-06" db="EMBL/GenBank/DDBJ databases">
        <authorList>
            <person name="Li T."/>
            <person name="Hu X."/>
            <person name="Zhang T."/>
            <person name="Song X."/>
            <person name="Zhang H."/>
            <person name="Dai N."/>
            <person name="Sheng W."/>
            <person name="Hou X."/>
            <person name="Wei L."/>
        </authorList>
    </citation>
    <scope>NUCLEOTIDE SEQUENCE</scope>
    <source>
        <strain evidence="4">KEN1</strain>
        <tissue evidence="4">Leaf</tissue>
    </source>
</reference>
<proteinExistence type="predicted"/>
<dbReference type="PANTHER" id="PTHR21450:SF21">
    <property type="entry name" value="REDUCTASE SUBUNIT C, PUTATIVE (DUF630 AND DUF632)-RELATED"/>
    <property type="match status" value="1"/>
</dbReference>
<evidence type="ECO:0000259" key="3">
    <source>
        <dbReference type="Pfam" id="PF04783"/>
    </source>
</evidence>
<organism evidence="4">
    <name type="scientific">Sesamum latifolium</name>
    <dbReference type="NCBI Taxonomy" id="2727402"/>
    <lineage>
        <taxon>Eukaryota</taxon>
        <taxon>Viridiplantae</taxon>
        <taxon>Streptophyta</taxon>
        <taxon>Embryophyta</taxon>
        <taxon>Tracheophyta</taxon>
        <taxon>Spermatophyta</taxon>
        <taxon>Magnoliopsida</taxon>
        <taxon>eudicotyledons</taxon>
        <taxon>Gunneridae</taxon>
        <taxon>Pentapetalae</taxon>
        <taxon>asterids</taxon>
        <taxon>lamiids</taxon>
        <taxon>Lamiales</taxon>
        <taxon>Pedaliaceae</taxon>
        <taxon>Sesamum</taxon>
    </lineage>
</organism>
<evidence type="ECO:0000256" key="1">
    <source>
        <dbReference type="SAM" id="MobiDB-lite"/>
    </source>
</evidence>
<gene>
    <name evidence="4" type="ORF">Slati_1968500</name>
</gene>
<dbReference type="Pfam" id="PF04783">
    <property type="entry name" value="DUF630"/>
    <property type="match status" value="1"/>
</dbReference>
<feature type="domain" description="DUF632" evidence="2">
    <location>
        <begin position="220"/>
        <end position="532"/>
    </location>
</feature>
<accession>A0AAW2WM48</accession>
<protein>
    <submittedName>
        <fullName evidence="4">Nitrate regulatoryprotein</fullName>
    </submittedName>
</protein>
<feature type="region of interest" description="Disordered" evidence="1">
    <location>
        <begin position="66"/>
        <end position="105"/>
    </location>
</feature>
<reference evidence="4" key="2">
    <citation type="journal article" date="2024" name="Plant">
        <title>Genomic evolution and insights into agronomic trait innovations of Sesamum species.</title>
        <authorList>
            <person name="Miao H."/>
            <person name="Wang L."/>
            <person name="Qu L."/>
            <person name="Liu H."/>
            <person name="Sun Y."/>
            <person name="Le M."/>
            <person name="Wang Q."/>
            <person name="Wei S."/>
            <person name="Zheng Y."/>
            <person name="Lin W."/>
            <person name="Duan Y."/>
            <person name="Cao H."/>
            <person name="Xiong S."/>
            <person name="Wang X."/>
            <person name="Wei L."/>
            <person name="Li C."/>
            <person name="Ma Q."/>
            <person name="Ju M."/>
            <person name="Zhao R."/>
            <person name="Li G."/>
            <person name="Mu C."/>
            <person name="Tian Q."/>
            <person name="Mei H."/>
            <person name="Zhang T."/>
            <person name="Gao T."/>
            <person name="Zhang H."/>
        </authorList>
    </citation>
    <scope>NUCLEOTIDE SEQUENCE</scope>
    <source>
        <strain evidence="4">KEN1</strain>
    </source>
</reference>
<dbReference type="PANTHER" id="PTHR21450">
    <property type="entry name" value="PROTEIN ALTERED PHOSPHATE STARVATION RESPONSE 1"/>
    <property type="match status" value="1"/>
</dbReference>